<evidence type="ECO:0000256" key="1">
    <source>
        <dbReference type="SAM" id="MobiDB-lite"/>
    </source>
</evidence>
<sequence length="58" mass="6602">MTARTAKKKVLHLPRTGWMESRHPEEKAIRTCVAAVEDRSTQPSARAEAEWNIVRGED</sequence>
<proteinExistence type="predicted"/>
<reference evidence="2 3" key="1">
    <citation type="submission" date="2022-10" db="EMBL/GenBank/DDBJ databases">
        <title>The complete genomes of actinobacterial strains from the NBC collection.</title>
        <authorList>
            <person name="Joergensen T.S."/>
            <person name="Alvarez Arevalo M."/>
            <person name="Sterndorff E.B."/>
            <person name="Faurdal D."/>
            <person name="Vuksanovic O."/>
            <person name="Mourched A.-S."/>
            <person name="Charusanti P."/>
            <person name="Shaw S."/>
            <person name="Blin K."/>
            <person name="Weber T."/>
        </authorList>
    </citation>
    <scope>NUCLEOTIDE SEQUENCE [LARGE SCALE GENOMIC DNA]</scope>
    <source>
        <strain evidence="2 3">NBC_00206</strain>
    </source>
</reference>
<dbReference type="Proteomes" id="UP001622690">
    <property type="component" value="Chromosome"/>
</dbReference>
<keyword evidence="3" id="KW-1185">Reference proteome</keyword>
<name>A0ABZ1J8C3_9ACTN</name>
<evidence type="ECO:0008006" key="4">
    <source>
        <dbReference type="Google" id="ProtNLM"/>
    </source>
</evidence>
<gene>
    <name evidence="2" type="ORF">OHU27_32380</name>
</gene>
<accession>A0ABZ1J8C3</accession>
<protein>
    <recommendedName>
        <fullName evidence="4">DUF982 domain-containing protein</fullName>
    </recommendedName>
</protein>
<evidence type="ECO:0000313" key="3">
    <source>
        <dbReference type="Proteomes" id="UP001622690"/>
    </source>
</evidence>
<feature type="region of interest" description="Disordered" evidence="1">
    <location>
        <begin position="1"/>
        <end position="24"/>
    </location>
</feature>
<dbReference type="EMBL" id="CP108125">
    <property type="protein sequence ID" value="WTO86884.1"/>
    <property type="molecule type" value="Genomic_DNA"/>
</dbReference>
<dbReference type="RefSeq" id="WP_210981676.1">
    <property type="nucleotide sequence ID" value="NZ_CP108125.1"/>
</dbReference>
<evidence type="ECO:0000313" key="2">
    <source>
        <dbReference type="EMBL" id="WTO86884.1"/>
    </source>
</evidence>
<organism evidence="2 3">
    <name type="scientific">Streptomyces nigra</name>
    <dbReference type="NCBI Taxonomy" id="1827580"/>
    <lineage>
        <taxon>Bacteria</taxon>
        <taxon>Bacillati</taxon>
        <taxon>Actinomycetota</taxon>
        <taxon>Actinomycetes</taxon>
        <taxon>Kitasatosporales</taxon>
        <taxon>Streptomycetaceae</taxon>
        <taxon>Streptomyces</taxon>
    </lineage>
</organism>
<feature type="compositionally biased region" description="Basic residues" evidence="1">
    <location>
        <begin position="1"/>
        <end position="12"/>
    </location>
</feature>